<evidence type="ECO:0000256" key="7">
    <source>
        <dbReference type="ARBA" id="ARBA00022840"/>
    </source>
</evidence>
<evidence type="ECO:0000256" key="11">
    <source>
        <dbReference type="RuleBase" id="RU000304"/>
    </source>
</evidence>
<feature type="domain" description="Protein kinase" evidence="13">
    <location>
        <begin position="12"/>
        <end position="355"/>
    </location>
</feature>
<dbReference type="GO" id="GO:0005634">
    <property type="term" value="C:nucleus"/>
    <property type="evidence" value="ECO:0007669"/>
    <property type="project" value="TreeGrafter"/>
</dbReference>
<evidence type="ECO:0000256" key="2">
    <source>
        <dbReference type="ARBA" id="ARBA00012425"/>
    </source>
</evidence>
<gene>
    <name evidence="14" type="ORF">MNEG_11745</name>
</gene>
<dbReference type="PANTHER" id="PTHR24056">
    <property type="entry name" value="CELL DIVISION PROTEIN KINASE"/>
    <property type="match status" value="1"/>
</dbReference>
<feature type="compositionally biased region" description="Gly residues" evidence="12">
    <location>
        <begin position="193"/>
        <end position="208"/>
    </location>
</feature>
<keyword evidence="15" id="KW-1185">Reference proteome</keyword>
<dbReference type="EMBL" id="KK103106">
    <property type="protein sequence ID" value="KIY96217.1"/>
    <property type="molecule type" value="Genomic_DNA"/>
</dbReference>
<dbReference type="PROSITE" id="PS00107">
    <property type="entry name" value="PROTEIN_KINASE_ATP"/>
    <property type="match status" value="1"/>
</dbReference>
<feature type="binding site" evidence="10">
    <location>
        <position position="41"/>
    </location>
    <ligand>
        <name>ATP</name>
        <dbReference type="ChEBI" id="CHEBI:30616"/>
    </ligand>
</feature>
<feature type="region of interest" description="Disordered" evidence="12">
    <location>
        <begin position="191"/>
        <end position="210"/>
    </location>
</feature>
<dbReference type="RefSeq" id="XP_013895237.1">
    <property type="nucleotide sequence ID" value="XM_014039783.1"/>
</dbReference>
<keyword evidence="6 14" id="KW-0418">Kinase</keyword>
<evidence type="ECO:0000256" key="4">
    <source>
        <dbReference type="ARBA" id="ARBA00022679"/>
    </source>
</evidence>
<evidence type="ECO:0000256" key="1">
    <source>
        <dbReference type="ARBA" id="ARBA00006485"/>
    </source>
</evidence>
<dbReference type="GO" id="GO:0004693">
    <property type="term" value="F:cyclin-dependent protein serine/threonine kinase activity"/>
    <property type="evidence" value="ECO:0007669"/>
    <property type="project" value="UniProtKB-EC"/>
</dbReference>
<name>A0A0D2J910_9CHLO</name>
<dbReference type="Gene3D" id="1.10.510.10">
    <property type="entry name" value="Transferase(Phosphotransferase) domain 1"/>
    <property type="match status" value="2"/>
</dbReference>
<proteinExistence type="inferred from homology"/>
<evidence type="ECO:0000256" key="3">
    <source>
        <dbReference type="ARBA" id="ARBA00022527"/>
    </source>
</evidence>
<dbReference type="AlphaFoldDB" id="A0A0D2J910"/>
<dbReference type="InterPro" id="IPR000719">
    <property type="entry name" value="Prot_kinase_dom"/>
</dbReference>
<keyword evidence="4 14" id="KW-0808">Transferase</keyword>
<dbReference type="GeneID" id="25729038"/>
<comment type="similarity">
    <text evidence="1">Belongs to the protein kinase superfamily. CMGC Ser/Thr protein kinase family. CDC2/CDKX subfamily.</text>
</comment>
<dbReference type="Pfam" id="PF00069">
    <property type="entry name" value="Pkinase"/>
    <property type="match status" value="2"/>
</dbReference>
<dbReference type="GO" id="GO:0106310">
    <property type="term" value="F:protein serine kinase activity"/>
    <property type="evidence" value="ECO:0007669"/>
    <property type="project" value="RHEA"/>
</dbReference>
<dbReference type="InterPro" id="IPR050108">
    <property type="entry name" value="CDK"/>
</dbReference>
<dbReference type="PROSITE" id="PS00108">
    <property type="entry name" value="PROTEIN_KINASE_ST"/>
    <property type="match status" value="1"/>
</dbReference>
<dbReference type="SUPFAM" id="SSF56112">
    <property type="entry name" value="Protein kinase-like (PK-like)"/>
    <property type="match status" value="1"/>
</dbReference>
<dbReference type="PROSITE" id="PS50011">
    <property type="entry name" value="PROTEIN_KINASE_DOM"/>
    <property type="match status" value="1"/>
</dbReference>
<comment type="catalytic activity">
    <reaction evidence="9">
        <text>L-seryl-[protein] + ATP = O-phospho-L-seryl-[protein] + ADP + H(+)</text>
        <dbReference type="Rhea" id="RHEA:17989"/>
        <dbReference type="Rhea" id="RHEA-COMP:9863"/>
        <dbReference type="Rhea" id="RHEA-COMP:11604"/>
        <dbReference type="ChEBI" id="CHEBI:15378"/>
        <dbReference type="ChEBI" id="CHEBI:29999"/>
        <dbReference type="ChEBI" id="CHEBI:30616"/>
        <dbReference type="ChEBI" id="CHEBI:83421"/>
        <dbReference type="ChEBI" id="CHEBI:456216"/>
        <dbReference type="EC" id="2.7.11.22"/>
    </reaction>
</comment>
<dbReference type="InterPro" id="IPR017441">
    <property type="entry name" value="Protein_kinase_ATP_BS"/>
</dbReference>
<dbReference type="GO" id="GO:0005524">
    <property type="term" value="F:ATP binding"/>
    <property type="evidence" value="ECO:0007669"/>
    <property type="project" value="UniProtKB-UniRule"/>
</dbReference>
<evidence type="ECO:0000256" key="12">
    <source>
        <dbReference type="SAM" id="MobiDB-lite"/>
    </source>
</evidence>
<evidence type="ECO:0000313" key="15">
    <source>
        <dbReference type="Proteomes" id="UP000054498"/>
    </source>
</evidence>
<comment type="catalytic activity">
    <reaction evidence="8">
        <text>L-threonyl-[protein] + ATP = O-phospho-L-threonyl-[protein] + ADP + H(+)</text>
        <dbReference type="Rhea" id="RHEA:46608"/>
        <dbReference type="Rhea" id="RHEA-COMP:11060"/>
        <dbReference type="Rhea" id="RHEA-COMP:11605"/>
        <dbReference type="ChEBI" id="CHEBI:15378"/>
        <dbReference type="ChEBI" id="CHEBI:30013"/>
        <dbReference type="ChEBI" id="CHEBI:30616"/>
        <dbReference type="ChEBI" id="CHEBI:61977"/>
        <dbReference type="ChEBI" id="CHEBI:456216"/>
        <dbReference type="EC" id="2.7.11.22"/>
    </reaction>
</comment>
<dbReference type="STRING" id="145388.A0A0D2J910"/>
<keyword evidence="3 11" id="KW-0723">Serine/threonine-protein kinase</keyword>
<dbReference type="InterPro" id="IPR008271">
    <property type="entry name" value="Ser/Thr_kinase_AS"/>
</dbReference>
<dbReference type="OrthoDB" id="1732493at2759"/>
<dbReference type="KEGG" id="mng:MNEG_11745"/>
<evidence type="ECO:0000256" key="5">
    <source>
        <dbReference type="ARBA" id="ARBA00022741"/>
    </source>
</evidence>
<evidence type="ECO:0000259" key="13">
    <source>
        <dbReference type="PROSITE" id="PS50011"/>
    </source>
</evidence>
<evidence type="ECO:0000313" key="14">
    <source>
        <dbReference type="EMBL" id="KIY96217.1"/>
    </source>
</evidence>
<evidence type="ECO:0000256" key="8">
    <source>
        <dbReference type="ARBA" id="ARBA00047811"/>
    </source>
</evidence>
<dbReference type="Proteomes" id="UP000054498">
    <property type="component" value="Unassembled WGS sequence"/>
</dbReference>
<accession>A0A0D2J910</accession>
<dbReference type="InterPro" id="IPR011009">
    <property type="entry name" value="Kinase-like_dom_sf"/>
</dbReference>
<evidence type="ECO:0000256" key="9">
    <source>
        <dbReference type="ARBA" id="ARBA00048367"/>
    </source>
</evidence>
<reference evidence="14 15" key="1">
    <citation type="journal article" date="2013" name="BMC Genomics">
        <title>Reconstruction of the lipid metabolism for the microalga Monoraphidium neglectum from its genome sequence reveals characteristics suitable for biofuel production.</title>
        <authorList>
            <person name="Bogen C."/>
            <person name="Al-Dilaimi A."/>
            <person name="Albersmeier A."/>
            <person name="Wichmann J."/>
            <person name="Grundmann M."/>
            <person name="Rupp O."/>
            <person name="Lauersen K.J."/>
            <person name="Blifernez-Klassen O."/>
            <person name="Kalinowski J."/>
            <person name="Goesmann A."/>
            <person name="Mussgnug J.H."/>
            <person name="Kruse O."/>
        </authorList>
    </citation>
    <scope>NUCLEOTIDE SEQUENCE [LARGE SCALE GENOMIC DNA]</scope>
    <source>
        <strain evidence="14 15">SAG 48.87</strain>
    </source>
</reference>
<evidence type="ECO:0000256" key="6">
    <source>
        <dbReference type="ARBA" id="ARBA00022777"/>
    </source>
</evidence>
<organism evidence="14 15">
    <name type="scientific">Monoraphidium neglectum</name>
    <dbReference type="NCBI Taxonomy" id="145388"/>
    <lineage>
        <taxon>Eukaryota</taxon>
        <taxon>Viridiplantae</taxon>
        <taxon>Chlorophyta</taxon>
        <taxon>core chlorophytes</taxon>
        <taxon>Chlorophyceae</taxon>
        <taxon>CS clade</taxon>
        <taxon>Sphaeropleales</taxon>
        <taxon>Selenastraceae</taxon>
        <taxon>Monoraphidium</taxon>
    </lineage>
</organism>
<keyword evidence="7 10" id="KW-0067">ATP-binding</keyword>
<sequence length="390" mass="40553">MDEWPPTLRKRYHHVRVLGQGAFGEVAVAVERATGRRVAVKRVFLRAGAEHAALREARALQAAAHPNVVALVEALSEGSQLYLVQELCSTDLSRLIAACYDPLPPQITKGLLRQLLLALDACHAAGVMHRDVKPSNLLISFEGLLKLADFGLARGMGPEGAAAQQDSVGCTSTAALAAAAAAAAGPGSVAASSGGGGGSESSGSGGGNPRPRAAVYEDAAAVAGRYSAAVATRWYRAPELLYGAQQYDGAAVDMWGAGMVFAELLGLAPLIPGSSDIGQLALMQQLLGSFSTLEWPELAQLPDWGKVLFEESSGVGLAALLPDAPEDGLDLLGHMLRYPPHGRPFAAAALAHPYFSNAPPPAGPREILQFSDAALSRHDHITQRLAALGS</sequence>
<keyword evidence="5 10" id="KW-0547">Nucleotide-binding</keyword>
<dbReference type="PANTHER" id="PTHR24056:SF171">
    <property type="entry name" value="CYCLIN-DEPENDENT KINASE 20"/>
    <property type="match status" value="1"/>
</dbReference>
<protein>
    <recommendedName>
        <fullName evidence="2">cyclin-dependent kinase</fullName>
        <ecNumber evidence="2">2.7.11.22</ecNumber>
    </recommendedName>
</protein>
<evidence type="ECO:0000256" key="10">
    <source>
        <dbReference type="PROSITE-ProRule" id="PRU10141"/>
    </source>
</evidence>
<dbReference type="EC" id="2.7.11.22" evidence="2"/>
<dbReference type="SMART" id="SM00220">
    <property type="entry name" value="S_TKc"/>
    <property type="match status" value="1"/>
</dbReference>